<reference evidence="8 9" key="1">
    <citation type="journal article" date="2016" name="Nat. Commun.">
        <title>Thousands of microbial genomes shed light on interconnected biogeochemical processes in an aquifer system.</title>
        <authorList>
            <person name="Anantharaman K."/>
            <person name="Brown C.T."/>
            <person name="Hug L.A."/>
            <person name="Sharon I."/>
            <person name="Castelle C.J."/>
            <person name="Probst A.J."/>
            <person name="Thomas B.C."/>
            <person name="Singh A."/>
            <person name="Wilkins M.J."/>
            <person name="Karaoz U."/>
            <person name="Brodie E.L."/>
            <person name="Williams K.H."/>
            <person name="Hubbard S.S."/>
            <person name="Banfield J.F."/>
        </authorList>
    </citation>
    <scope>NUCLEOTIDE SEQUENCE [LARGE SCALE GENOMIC DNA]</scope>
</reference>
<feature type="binding site" evidence="5">
    <location>
        <begin position="10"/>
        <end position="15"/>
    </location>
    <ligand>
        <name>ATP</name>
        <dbReference type="ChEBI" id="CHEBI:30616"/>
    </ligand>
</feature>
<keyword evidence="4 5" id="KW-0418">Kinase</keyword>
<dbReference type="InterPro" id="IPR033690">
    <property type="entry name" value="Adenylat_kinase_CS"/>
</dbReference>
<comment type="similarity">
    <text evidence="5 6">Belongs to the adenylate kinase family.</text>
</comment>
<feature type="binding site" evidence="5">
    <location>
        <position position="92"/>
    </location>
    <ligand>
        <name>AMP</name>
        <dbReference type="ChEBI" id="CHEBI:456215"/>
    </ligand>
</feature>
<organism evidence="8 9">
    <name type="scientific">Candidatus Woykebacteria bacterium RBG_16_44_10</name>
    <dbReference type="NCBI Taxonomy" id="1802597"/>
    <lineage>
        <taxon>Bacteria</taxon>
        <taxon>Candidatus Woykeibacteriota</taxon>
    </lineage>
</organism>
<dbReference type="CDD" id="cd01428">
    <property type="entry name" value="ADK"/>
    <property type="match status" value="1"/>
</dbReference>
<dbReference type="GO" id="GO:0005524">
    <property type="term" value="F:ATP binding"/>
    <property type="evidence" value="ECO:0007669"/>
    <property type="project" value="UniProtKB-UniRule"/>
</dbReference>
<comment type="pathway">
    <text evidence="5">Purine metabolism; AMP biosynthesis via salvage pathway; AMP from ADP: step 1/1.</text>
</comment>
<dbReference type="InterPro" id="IPR027417">
    <property type="entry name" value="P-loop_NTPase"/>
</dbReference>
<dbReference type="Pfam" id="PF00406">
    <property type="entry name" value="ADK"/>
    <property type="match status" value="1"/>
</dbReference>
<keyword evidence="3 5" id="KW-0547">Nucleotide-binding</keyword>
<evidence type="ECO:0000256" key="3">
    <source>
        <dbReference type="ARBA" id="ARBA00022741"/>
    </source>
</evidence>
<dbReference type="GO" id="GO:0005737">
    <property type="term" value="C:cytoplasm"/>
    <property type="evidence" value="ECO:0007669"/>
    <property type="project" value="UniProtKB-SubCell"/>
</dbReference>
<sequence length="185" mass="21005">MNVLVFGAQGSGKSTHARYIAEKLNVPYIYTGNLFRELARENSSLGQQINERITRGLMIPNPIAIEVFNEHLRQLDLSKGVVLDGYPRNFSQARSLPIQIDTLICITLPEEVVMERLLKRGRSDDTPVLIKTRLDLYKKETAPLIKLFEDKGARIVQLDNTPPIEIVRGKLDDLLKDAIRNRNNV</sequence>
<dbReference type="EC" id="2.7.4.3" evidence="5 7"/>
<gene>
    <name evidence="5" type="primary">adk</name>
    <name evidence="8" type="ORF">A2Z24_02670</name>
</gene>
<comment type="function">
    <text evidence="5">Catalyzes the reversible transfer of the terminal phosphate group between ATP and AMP. Plays an important role in cellular energy homeostasis and in adenine nucleotide metabolism.</text>
</comment>
<evidence type="ECO:0000256" key="7">
    <source>
        <dbReference type="RuleBase" id="RU003331"/>
    </source>
</evidence>
<comment type="subcellular location">
    <subcellularLocation>
        <location evidence="5 7">Cytoplasm</location>
    </subcellularLocation>
</comment>
<feature type="binding site" evidence="5">
    <location>
        <position position="133"/>
    </location>
    <ligand>
        <name>AMP</name>
        <dbReference type="ChEBI" id="CHEBI:456215"/>
    </ligand>
</feature>
<dbReference type="AlphaFoldDB" id="A0A1G1WEB2"/>
<comment type="caution">
    <text evidence="5">Lacks conserved residue(s) required for the propagation of feature annotation.</text>
</comment>
<evidence type="ECO:0000256" key="5">
    <source>
        <dbReference type="HAMAP-Rule" id="MF_00235"/>
    </source>
</evidence>
<comment type="catalytic activity">
    <reaction evidence="5 7">
        <text>AMP + ATP = 2 ADP</text>
        <dbReference type="Rhea" id="RHEA:12973"/>
        <dbReference type="ChEBI" id="CHEBI:30616"/>
        <dbReference type="ChEBI" id="CHEBI:456215"/>
        <dbReference type="ChEBI" id="CHEBI:456216"/>
        <dbReference type="EC" id="2.7.4.3"/>
    </reaction>
</comment>
<comment type="domain">
    <text evidence="5">Consists of three domains, a large central CORE domain and two small peripheral domains, NMPbind and LID, which undergo movements during catalysis. The LID domain closes over the site of phosphoryl transfer upon ATP binding. Assembling and dissambling the active center during each catalytic cycle provides an effective means to prevent ATP hydrolysis.</text>
</comment>
<feature type="binding site" evidence="5">
    <location>
        <position position="162"/>
    </location>
    <ligand>
        <name>ATP</name>
        <dbReference type="ChEBI" id="CHEBI:30616"/>
    </ligand>
</feature>
<evidence type="ECO:0000313" key="9">
    <source>
        <dbReference type="Proteomes" id="UP000177588"/>
    </source>
</evidence>
<feature type="binding site" evidence="5">
    <location>
        <begin position="85"/>
        <end position="88"/>
    </location>
    <ligand>
        <name>AMP</name>
        <dbReference type="ChEBI" id="CHEBI:456215"/>
    </ligand>
</feature>
<comment type="subunit">
    <text evidence="5 7">Monomer.</text>
</comment>
<dbReference type="SUPFAM" id="SSF52540">
    <property type="entry name" value="P-loop containing nucleoside triphosphate hydrolases"/>
    <property type="match status" value="1"/>
</dbReference>
<keyword evidence="1 5" id="KW-0808">Transferase</keyword>
<dbReference type="UniPathway" id="UPA00588">
    <property type="reaction ID" value="UER00649"/>
</dbReference>
<dbReference type="PROSITE" id="PS00113">
    <property type="entry name" value="ADENYLATE_KINASE"/>
    <property type="match status" value="1"/>
</dbReference>
<proteinExistence type="inferred from homology"/>
<protein>
    <recommendedName>
        <fullName evidence="5 7">Adenylate kinase</fullName>
        <shortName evidence="5">AK</shortName>
        <ecNumber evidence="5 7">2.7.4.3</ecNumber>
    </recommendedName>
    <alternativeName>
        <fullName evidence="5">ATP-AMP transphosphorylase</fullName>
    </alternativeName>
    <alternativeName>
        <fullName evidence="5">ATP:AMP phosphotransferase</fullName>
    </alternativeName>
    <alternativeName>
        <fullName evidence="5">Adenylate monophosphate kinase</fullName>
    </alternativeName>
</protein>
<evidence type="ECO:0000256" key="2">
    <source>
        <dbReference type="ARBA" id="ARBA00022727"/>
    </source>
</evidence>
<keyword evidence="2 5" id="KW-0545">Nucleotide biosynthesis</keyword>
<keyword evidence="5 7" id="KW-0067">ATP-binding</keyword>
<dbReference type="PANTHER" id="PTHR23359">
    <property type="entry name" value="NUCLEOTIDE KINASE"/>
    <property type="match status" value="1"/>
</dbReference>
<accession>A0A1G1WEB2</accession>
<dbReference type="HAMAP" id="MF_00235">
    <property type="entry name" value="Adenylate_kinase_Adk"/>
    <property type="match status" value="1"/>
</dbReference>
<evidence type="ECO:0000256" key="4">
    <source>
        <dbReference type="ARBA" id="ARBA00022777"/>
    </source>
</evidence>
<evidence type="ECO:0000256" key="6">
    <source>
        <dbReference type="RuleBase" id="RU003330"/>
    </source>
</evidence>
<dbReference type="Gene3D" id="3.40.50.300">
    <property type="entry name" value="P-loop containing nucleotide triphosphate hydrolases"/>
    <property type="match status" value="1"/>
</dbReference>
<comment type="caution">
    <text evidence="8">The sequence shown here is derived from an EMBL/GenBank/DDBJ whole genome shotgun (WGS) entry which is preliminary data.</text>
</comment>
<feature type="binding site" evidence="5">
    <location>
        <position position="36"/>
    </location>
    <ligand>
        <name>AMP</name>
        <dbReference type="ChEBI" id="CHEBI:456215"/>
    </ligand>
</feature>
<dbReference type="GO" id="GO:0004017">
    <property type="term" value="F:AMP kinase activity"/>
    <property type="evidence" value="ECO:0007669"/>
    <property type="project" value="UniProtKB-UniRule"/>
</dbReference>
<name>A0A1G1WEB2_9BACT</name>
<dbReference type="STRING" id="1802597.A2Z24_02670"/>
<dbReference type="Proteomes" id="UP000177588">
    <property type="component" value="Unassembled WGS sequence"/>
</dbReference>
<evidence type="ECO:0000256" key="1">
    <source>
        <dbReference type="ARBA" id="ARBA00022679"/>
    </source>
</evidence>
<feature type="binding site" evidence="5">
    <location>
        <position position="31"/>
    </location>
    <ligand>
        <name>AMP</name>
        <dbReference type="ChEBI" id="CHEBI:456215"/>
    </ligand>
</feature>
<feature type="binding site" evidence="5">
    <location>
        <position position="120"/>
    </location>
    <ligand>
        <name>ATP</name>
        <dbReference type="ChEBI" id="CHEBI:30616"/>
    </ligand>
</feature>
<dbReference type="GO" id="GO:0044209">
    <property type="term" value="P:AMP salvage"/>
    <property type="evidence" value="ECO:0007669"/>
    <property type="project" value="UniProtKB-UniRule"/>
</dbReference>
<feature type="region of interest" description="NMP" evidence="5">
    <location>
        <begin position="30"/>
        <end position="59"/>
    </location>
</feature>
<evidence type="ECO:0000313" key="8">
    <source>
        <dbReference type="EMBL" id="OGY25994.1"/>
    </source>
</evidence>
<dbReference type="EMBL" id="MHCT01000017">
    <property type="protein sequence ID" value="OGY25994.1"/>
    <property type="molecule type" value="Genomic_DNA"/>
</dbReference>
<keyword evidence="5" id="KW-0963">Cytoplasm</keyword>
<feature type="binding site" evidence="5">
    <location>
        <position position="122"/>
    </location>
    <ligand>
        <name>AMP</name>
        <dbReference type="ChEBI" id="CHEBI:456215"/>
    </ligand>
</feature>
<dbReference type="InterPro" id="IPR000850">
    <property type="entry name" value="Adenylat/UMP-CMP_kin"/>
</dbReference>
<dbReference type="PRINTS" id="PR00094">
    <property type="entry name" value="ADENYLTKNASE"/>
</dbReference>